<dbReference type="InterPro" id="IPR036259">
    <property type="entry name" value="MFS_trans_sf"/>
</dbReference>
<keyword evidence="5 7" id="KW-1133">Transmembrane helix</keyword>
<evidence type="ECO:0000313" key="10">
    <source>
        <dbReference type="Proteomes" id="UP000006316"/>
    </source>
</evidence>
<feature type="transmembrane region" description="Helical" evidence="7">
    <location>
        <begin position="45"/>
        <end position="69"/>
    </location>
</feature>
<dbReference type="PANTHER" id="PTHR23514">
    <property type="entry name" value="BYPASS OF STOP CODON PROTEIN 6"/>
    <property type="match status" value="1"/>
</dbReference>
<feature type="transmembrane region" description="Helical" evidence="7">
    <location>
        <begin position="107"/>
        <end position="128"/>
    </location>
</feature>
<dbReference type="SUPFAM" id="SSF103473">
    <property type="entry name" value="MFS general substrate transporter"/>
    <property type="match status" value="1"/>
</dbReference>
<organism evidence="9 10">
    <name type="scientific">Neobacillus bataviensis LMG 21833</name>
    <dbReference type="NCBI Taxonomy" id="1117379"/>
    <lineage>
        <taxon>Bacteria</taxon>
        <taxon>Bacillati</taxon>
        <taxon>Bacillota</taxon>
        <taxon>Bacilli</taxon>
        <taxon>Bacillales</taxon>
        <taxon>Bacillaceae</taxon>
        <taxon>Neobacillus</taxon>
    </lineage>
</organism>
<evidence type="ECO:0000256" key="3">
    <source>
        <dbReference type="ARBA" id="ARBA00022448"/>
    </source>
</evidence>
<feature type="transmembrane region" description="Helical" evidence="7">
    <location>
        <begin position="335"/>
        <end position="357"/>
    </location>
</feature>
<proteinExistence type="inferred from homology"/>
<comment type="subcellular location">
    <subcellularLocation>
        <location evidence="1">Cell membrane</location>
        <topology evidence="1">Multi-pass membrane protein</topology>
    </subcellularLocation>
</comment>
<comment type="similarity">
    <text evidence="2">Belongs to the major facilitator superfamily.</text>
</comment>
<dbReference type="RefSeq" id="WP_007085356.1">
    <property type="nucleotide sequence ID" value="NZ_AJLS01000060.1"/>
</dbReference>
<evidence type="ECO:0000256" key="6">
    <source>
        <dbReference type="ARBA" id="ARBA00023136"/>
    </source>
</evidence>
<dbReference type="STRING" id="1117379.BABA_11701"/>
<dbReference type="Pfam" id="PF07690">
    <property type="entry name" value="MFS_1"/>
    <property type="match status" value="1"/>
</dbReference>
<dbReference type="eggNOG" id="COG0738">
    <property type="taxonomic scope" value="Bacteria"/>
</dbReference>
<evidence type="ECO:0000256" key="2">
    <source>
        <dbReference type="ARBA" id="ARBA00008335"/>
    </source>
</evidence>
<reference evidence="9 10" key="1">
    <citation type="journal article" date="2012" name="Front. Microbiol.">
        <title>Redundancy and modularity in membrane-associated dissimilatory nitrate reduction in Bacillus.</title>
        <authorList>
            <person name="Heylen K."/>
            <person name="Keltjens J."/>
        </authorList>
    </citation>
    <scope>NUCLEOTIDE SEQUENCE [LARGE SCALE GENOMIC DNA]</scope>
    <source>
        <strain evidence="10">LMG 21833T</strain>
    </source>
</reference>
<feature type="domain" description="Major facilitator superfamily (MFS) profile" evidence="8">
    <location>
        <begin position="11"/>
        <end position="401"/>
    </location>
</feature>
<keyword evidence="10" id="KW-1185">Reference proteome</keyword>
<dbReference type="PATRIC" id="fig|1117379.3.peg.2437"/>
<keyword evidence="3" id="KW-0813">Transport</keyword>
<comment type="caution">
    <text evidence="9">The sequence shown here is derived from an EMBL/GenBank/DDBJ whole genome shotgun (WGS) entry which is preliminary data.</text>
</comment>
<evidence type="ECO:0000256" key="5">
    <source>
        <dbReference type="ARBA" id="ARBA00022989"/>
    </source>
</evidence>
<dbReference type="InterPro" id="IPR020846">
    <property type="entry name" value="MFS_dom"/>
</dbReference>
<accession>K6D9A4</accession>
<keyword evidence="4 7" id="KW-0812">Transmembrane</keyword>
<feature type="transmembrane region" description="Helical" evidence="7">
    <location>
        <begin position="140"/>
        <end position="159"/>
    </location>
</feature>
<gene>
    <name evidence="9" type="ORF">BABA_11701</name>
</gene>
<dbReference type="Proteomes" id="UP000006316">
    <property type="component" value="Unassembled WGS sequence"/>
</dbReference>
<dbReference type="GO" id="GO:0005886">
    <property type="term" value="C:plasma membrane"/>
    <property type="evidence" value="ECO:0007669"/>
    <property type="project" value="UniProtKB-SubCell"/>
</dbReference>
<feature type="transmembrane region" description="Helical" evidence="7">
    <location>
        <begin position="212"/>
        <end position="238"/>
    </location>
</feature>
<dbReference type="GO" id="GO:0022857">
    <property type="term" value="F:transmembrane transporter activity"/>
    <property type="evidence" value="ECO:0007669"/>
    <property type="project" value="InterPro"/>
</dbReference>
<name>K6D9A4_9BACI</name>
<dbReference type="InterPro" id="IPR051788">
    <property type="entry name" value="MFS_Transporter"/>
</dbReference>
<feature type="transmembrane region" description="Helical" evidence="7">
    <location>
        <begin position="303"/>
        <end position="323"/>
    </location>
</feature>
<feature type="transmembrane region" description="Helical" evidence="7">
    <location>
        <begin position="377"/>
        <end position="397"/>
    </location>
</feature>
<dbReference type="AlphaFoldDB" id="K6D9A4"/>
<evidence type="ECO:0000259" key="8">
    <source>
        <dbReference type="PROSITE" id="PS50850"/>
    </source>
</evidence>
<sequence length="408" mass="44115">MKNHRVNYFILLFVVFGGFLIFGLSENIKGPALPSMQSEFSLKESQLGVLLALNSIGYLLACSFTSILANKIGMKWVGILAFASMVLAGFCMFLSKGYPSLSASYFLLYVGNGILEIGLGIMAARIFTKNTGTMMNVAHFFYGLSSIGAPILGASMMGWHVLGGELGWRGMYFIILSLSIIPIIPSLFGRFPEELQSEGESTSFRGLFRDPIAWLIVAVLSFGVVSEMAIGSWLVYYLQHAYEWSLKRSSEMLSLFFLLFTLSRLFVGPITDKLGYTLSIMLFSAFSGACSLAAVFIGETGAALFAIAGIGIAPIYPTVMALLAKRYAKGVGTAITFTVTILGIASVIGNLLIGVIIDFINHFFGKGHGNDLIGLQVGYVFIAGMAILCSLCCVPLYKMLRTRDGGLV</sequence>
<protein>
    <submittedName>
        <fullName evidence="9">Major facilitator superfamily protein</fullName>
    </submittedName>
</protein>
<feature type="transmembrane region" description="Helical" evidence="7">
    <location>
        <begin position="274"/>
        <end position="297"/>
    </location>
</feature>
<feature type="transmembrane region" description="Helical" evidence="7">
    <location>
        <begin position="76"/>
        <end position="95"/>
    </location>
</feature>
<evidence type="ECO:0000256" key="1">
    <source>
        <dbReference type="ARBA" id="ARBA00004651"/>
    </source>
</evidence>
<feature type="transmembrane region" description="Helical" evidence="7">
    <location>
        <begin position="7"/>
        <end position="25"/>
    </location>
</feature>
<keyword evidence="6 7" id="KW-0472">Membrane</keyword>
<dbReference type="PROSITE" id="PS50850">
    <property type="entry name" value="MFS"/>
    <property type="match status" value="1"/>
</dbReference>
<dbReference type="PANTHER" id="PTHR23514:SF3">
    <property type="entry name" value="BYPASS OF STOP CODON PROTEIN 6"/>
    <property type="match status" value="1"/>
</dbReference>
<feature type="transmembrane region" description="Helical" evidence="7">
    <location>
        <begin position="250"/>
        <end position="267"/>
    </location>
</feature>
<evidence type="ECO:0000256" key="4">
    <source>
        <dbReference type="ARBA" id="ARBA00022692"/>
    </source>
</evidence>
<evidence type="ECO:0000313" key="9">
    <source>
        <dbReference type="EMBL" id="EKN69092.1"/>
    </source>
</evidence>
<feature type="transmembrane region" description="Helical" evidence="7">
    <location>
        <begin position="171"/>
        <end position="191"/>
    </location>
</feature>
<dbReference type="Gene3D" id="1.20.1250.20">
    <property type="entry name" value="MFS general substrate transporter like domains"/>
    <property type="match status" value="2"/>
</dbReference>
<dbReference type="EMBL" id="AJLS01000060">
    <property type="protein sequence ID" value="EKN69092.1"/>
    <property type="molecule type" value="Genomic_DNA"/>
</dbReference>
<dbReference type="InterPro" id="IPR011701">
    <property type="entry name" value="MFS"/>
</dbReference>
<evidence type="ECO:0000256" key="7">
    <source>
        <dbReference type="SAM" id="Phobius"/>
    </source>
</evidence>